<evidence type="ECO:0000256" key="1">
    <source>
        <dbReference type="SAM" id="MobiDB-lite"/>
    </source>
</evidence>
<reference evidence="2" key="1">
    <citation type="journal article" date="2014" name="Microbiology">
        <title>A 2,4-dichlorophenoxyacetic acid degradation plasmid pM7012 discloses distribution of an unclassified megaplasmid group across bacterial species.</title>
        <authorList>
            <person name="Sakai Y."/>
            <person name="Ogawa N."/>
            <person name="Shimomura Y."/>
            <person name="Fujii T."/>
        </authorList>
    </citation>
    <scope>NUCLEOTIDE SEQUENCE</scope>
    <source>
        <strain evidence="2">M701</strain>
    </source>
</reference>
<sequence>MLIAALAVSTALAACGGGGSGGGDGNQGSNPKIVAPVPTNQPATQPGSPPATQPVTQPNGGQTPTPVANQIAISVKQVTPGYFNQPTASVTICVPGTTNCQTINNVLVDTGSSGLRLFSSEVSLALPRVVSGSATLTECSAFGSGSTWGTVASADISLAGEVAKSASVQLIADPAVESIPASCMAESPSDAAVQTAAELGANGIIGVGLATADCGTYCVNTTANNVYFSCTASTCSQTTAAANMQVANPVGQFAQDNNGVAITLPAVTTAGLTQVTGTLTFGIGTQSDNALGTAQVYTVNSSGEVTTIYGSDTDTDSFIDSGSNGFFFHDSSITQCAITDAPGFYCPASTLTESAMIQGVNGNNVSVSFQVANTDTIAAAGVYAVNGLATTAPPGTFDWGLPFFYGRTVYTAINNASTPGGTGPYFAF</sequence>
<name>V5YQ21_9BURK</name>
<reference evidence="2" key="2">
    <citation type="submission" date="2024-06" db="EMBL/GenBank/DDBJ databases">
        <authorList>
            <person name="Sakai Y."/>
            <person name="Fujii T."/>
        </authorList>
    </citation>
    <scope>NUCLEOTIDE SEQUENCE</scope>
    <source>
        <strain evidence="2">M701</strain>
        <plasmid evidence="2">pM7012</plasmid>
    </source>
</reference>
<keyword evidence="2" id="KW-0614">Plasmid</keyword>
<dbReference type="Pfam" id="PF11925">
    <property type="entry name" value="DUF3443"/>
    <property type="match status" value="1"/>
</dbReference>
<proteinExistence type="predicted"/>
<accession>V5YQ21</accession>
<feature type="region of interest" description="Disordered" evidence="1">
    <location>
        <begin position="19"/>
        <end position="66"/>
    </location>
</feature>
<organism evidence="2">
    <name type="scientific">Burkholderia sp. M701</name>
    <dbReference type="NCBI Taxonomy" id="326454"/>
    <lineage>
        <taxon>Bacteria</taxon>
        <taxon>Pseudomonadati</taxon>
        <taxon>Pseudomonadota</taxon>
        <taxon>Betaproteobacteria</taxon>
        <taxon>Burkholderiales</taxon>
        <taxon>Burkholderiaceae</taxon>
        <taxon>Burkholderia</taxon>
    </lineage>
</organism>
<dbReference type="InterPro" id="IPR021847">
    <property type="entry name" value="DUF3443"/>
</dbReference>
<geneLocation type="plasmid" evidence="2">
    <name>pM7012</name>
</geneLocation>
<evidence type="ECO:0000313" key="2">
    <source>
        <dbReference type="EMBL" id="BAO19016.1"/>
    </source>
</evidence>
<dbReference type="EMBL" id="AB853026">
    <property type="protein sequence ID" value="BAO19016.1"/>
    <property type="molecule type" value="Genomic_DNA"/>
</dbReference>
<feature type="compositionally biased region" description="Polar residues" evidence="1">
    <location>
        <begin position="53"/>
        <end position="66"/>
    </location>
</feature>
<dbReference type="AlphaFoldDB" id="V5YQ21"/>
<protein>
    <submittedName>
        <fullName evidence="2">Uncharacterized protein</fullName>
    </submittedName>
</protein>